<dbReference type="AlphaFoldDB" id="A0A511QM97"/>
<reference evidence="2 3" key="1">
    <citation type="submission" date="2019-07" db="EMBL/GenBank/DDBJ databases">
        <title>Whole genome shotgun sequence of Vibrio sagamiensis NBRC 104589.</title>
        <authorList>
            <person name="Hosoyama A."/>
            <person name="Uohara A."/>
            <person name="Ohji S."/>
            <person name="Ichikawa N."/>
        </authorList>
    </citation>
    <scope>NUCLEOTIDE SEQUENCE [LARGE SCALE GENOMIC DNA]</scope>
    <source>
        <strain evidence="2 3">NBRC 104589</strain>
    </source>
</reference>
<dbReference type="Proteomes" id="UP000321922">
    <property type="component" value="Unassembled WGS sequence"/>
</dbReference>
<feature type="chain" id="PRO_5021969831" description="Fimbrial protein" evidence="1">
    <location>
        <begin position="20"/>
        <end position="345"/>
    </location>
</feature>
<evidence type="ECO:0000313" key="3">
    <source>
        <dbReference type="Proteomes" id="UP000321922"/>
    </source>
</evidence>
<name>A0A511QM97_9VIBR</name>
<accession>A0A511QM97</accession>
<dbReference type="RefSeq" id="WP_039982700.1">
    <property type="nucleotide sequence ID" value="NZ_BAOJ01000131.1"/>
</dbReference>
<dbReference type="EMBL" id="BJXJ01000076">
    <property type="protein sequence ID" value="GEM77632.1"/>
    <property type="molecule type" value="Genomic_DNA"/>
</dbReference>
<organism evidence="2 3">
    <name type="scientific">Vibrio sagamiensis NBRC 104589</name>
    <dbReference type="NCBI Taxonomy" id="1219064"/>
    <lineage>
        <taxon>Bacteria</taxon>
        <taxon>Pseudomonadati</taxon>
        <taxon>Pseudomonadota</taxon>
        <taxon>Gammaproteobacteria</taxon>
        <taxon>Vibrionales</taxon>
        <taxon>Vibrionaceae</taxon>
        <taxon>Vibrio</taxon>
    </lineage>
</organism>
<gene>
    <name evidence="2" type="ORF">VSA01S_37440</name>
</gene>
<comment type="caution">
    <text evidence="2">The sequence shown here is derived from an EMBL/GenBank/DDBJ whole genome shotgun (WGS) entry which is preliminary data.</text>
</comment>
<sequence>MKSFLFLVLLLGGSLTAQSAEISGVVQGDKLTWQSAQTTASGLTPAVWDLPISLPSAEKITPGGPSSAFERQLMLRGAGTTVYVPLTIEGVSYRLTSNTSMSKNKDSASTTVSGNSAVVMGAGVGNSTVTLSTLSTPFSHYRPMIQSIDANKWLNAFKSSGAGKGVYQGVINYSIPYDYNRDNVLVRYIVPATLVVSLDYNPAELNSVNVIGSDIIQPQYYGYPERLVSGSTQYMIDASGLFPNGVIMSLIGLQSDNYKLWSTSTSPQIGIDYSVECTHGCKGATRIITDGAPDINSLNNGLTIDSADNTSAQATIRVSFSDQKLSELEGDVYTGTFVLLFEAGI</sequence>
<protein>
    <recommendedName>
        <fullName evidence="4">Fimbrial protein</fullName>
    </recommendedName>
</protein>
<proteinExistence type="predicted"/>
<keyword evidence="3" id="KW-1185">Reference proteome</keyword>
<dbReference type="OrthoDB" id="5911334at2"/>
<keyword evidence="1" id="KW-0732">Signal</keyword>
<feature type="signal peptide" evidence="1">
    <location>
        <begin position="1"/>
        <end position="19"/>
    </location>
</feature>
<evidence type="ECO:0000313" key="2">
    <source>
        <dbReference type="EMBL" id="GEM77632.1"/>
    </source>
</evidence>
<evidence type="ECO:0008006" key="4">
    <source>
        <dbReference type="Google" id="ProtNLM"/>
    </source>
</evidence>
<evidence type="ECO:0000256" key="1">
    <source>
        <dbReference type="SAM" id="SignalP"/>
    </source>
</evidence>